<feature type="transmembrane region" description="Helical" evidence="10">
    <location>
        <begin position="101"/>
        <end position="128"/>
    </location>
</feature>
<keyword evidence="3 9" id="KW-0813">Transport</keyword>
<evidence type="ECO:0000256" key="8">
    <source>
        <dbReference type="ARBA" id="ARBA00034651"/>
    </source>
</evidence>
<comment type="subcellular location">
    <subcellularLocation>
        <location evidence="1">Membrane</location>
        <topology evidence="1">Multi-pass membrane protein</topology>
    </subcellularLocation>
</comment>
<dbReference type="PROSITE" id="PS00221">
    <property type="entry name" value="MIP"/>
    <property type="match status" value="1"/>
</dbReference>
<dbReference type="AlphaFoldDB" id="A0A0C2X9J7"/>
<keyword evidence="4 9" id="KW-0812">Transmembrane</keyword>
<dbReference type="Pfam" id="PF00230">
    <property type="entry name" value="MIP"/>
    <property type="match status" value="1"/>
</dbReference>
<dbReference type="Gene3D" id="1.20.1080.10">
    <property type="entry name" value="Glycerol uptake facilitator protein"/>
    <property type="match status" value="1"/>
</dbReference>
<evidence type="ECO:0000313" key="11">
    <source>
        <dbReference type="EMBL" id="KIL65468.1"/>
    </source>
</evidence>
<evidence type="ECO:0000256" key="4">
    <source>
        <dbReference type="ARBA" id="ARBA00022692"/>
    </source>
</evidence>
<protein>
    <recommendedName>
        <fullName evidence="13">Aquaporin</fullName>
    </recommendedName>
</protein>
<reference evidence="11 12" key="1">
    <citation type="submission" date="2014-04" db="EMBL/GenBank/DDBJ databases">
        <title>Evolutionary Origins and Diversification of the Mycorrhizal Mutualists.</title>
        <authorList>
            <consortium name="DOE Joint Genome Institute"/>
            <consortium name="Mycorrhizal Genomics Consortium"/>
            <person name="Kohler A."/>
            <person name="Kuo A."/>
            <person name="Nagy L.G."/>
            <person name="Floudas D."/>
            <person name="Copeland A."/>
            <person name="Barry K.W."/>
            <person name="Cichocki N."/>
            <person name="Veneault-Fourrey C."/>
            <person name="LaButti K."/>
            <person name="Lindquist E.A."/>
            <person name="Lipzen A."/>
            <person name="Lundell T."/>
            <person name="Morin E."/>
            <person name="Murat C."/>
            <person name="Riley R."/>
            <person name="Ohm R."/>
            <person name="Sun H."/>
            <person name="Tunlid A."/>
            <person name="Henrissat B."/>
            <person name="Grigoriev I.V."/>
            <person name="Hibbett D.S."/>
            <person name="Martin F."/>
        </authorList>
    </citation>
    <scope>NUCLEOTIDE SEQUENCE [LARGE SCALE GENOMIC DNA]</scope>
    <source>
        <strain evidence="11 12">Koide BX008</strain>
    </source>
</reference>
<evidence type="ECO:0000256" key="2">
    <source>
        <dbReference type="ARBA" id="ARBA00006175"/>
    </source>
</evidence>
<dbReference type="STRING" id="946122.A0A0C2X9J7"/>
<feature type="transmembrane region" description="Helical" evidence="10">
    <location>
        <begin position="148"/>
        <end position="174"/>
    </location>
</feature>
<dbReference type="GO" id="GO:0015250">
    <property type="term" value="F:water channel activity"/>
    <property type="evidence" value="ECO:0007669"/>
    <property type="project" value="TreeGrafter"/>
</dbReference>
<dbReference type="GO" id="GO:0015254">
    <property type="term" value="F:glycerol channel activity"/>
    <property type="evidence" value="ECO:0007669"/>
    <property type="project" value="TreeGrafter"/>
</dbReference>
<dbReference type="NCBIfam" id="TIGR00861">
    <property type="entry name" value="MIP"/>
    <property type="match status" value="1"/>
</dbReference>
<keyword evidence="5" id="KW-0677">Repeat</keyword>
<evidence type="ECO:0000256" key="1">
    <source>
        <dbReference type="ARBA" id="ARBA00004141"/>
    </source>
</evidence>
<sequence length="312" mass="33397">MRYTYLNVKTRTAIREPFAEFLGTAILTLLGIGVNCQTTLSQNTQVANTPKGDWVTVILGWGAAAALGVWVSGGISGGHINPAVTLALATFRGFPWKKVPLYIISQLSGATFAGALAYANYFNAIAIFEGGANIRTLKTASMFSIYPLGYMTGVSAFFSEILCTAGLMIGILTMIDKQHAGPPKSLAPLVLFVTVVAIGASTGMETSFGMNPARDLGPRMITSLVGYGQAVYSFRSQYWLWGEIIAPILGAQTGALVYDVFIYTGNDSVINKSSYDTRPSVIALKDVATVHRRSFDTKVTRPSVVATGEMFN</sequence>
<evidence type="ECO:0000256" key="3">
    <source>
        <dbReference type="ARBA" id="ARBA00022448"/>
    </source>
</evidence>
<dbReference type="EMBL" id="KN818242">
    <property type="protein sequence ID" value="KIL65468.1"/>
    <property type="molecule type" value="Genomic_DNA"/>
</dbReference>
<feature type="transmembrane region" description="Helical" evidence="10">
    <location>
        <begin position="21"/>
        <end position="40"/>
    </location>
</feature>
<dbReference type="FunFam" id="1.20.1080.10:FF:000027">
    <property type="entry name" value="MIP aquaporin"/>
    <property type="match status" value="1"/>
</dbReference>
<comment type="similarity">
    <text evidence="2 9">Belongs to the MIP/aquaporin (TC 1.A.8) family.</text>
</comment>
<evidence type="ECO:0000256" key="5">
    <source>
        <dbReference type="ARBA" id="ARBA00022737"/>
    </source>
</evidence>
<evidence type="ECO:0000256" key="9">
    <source>
        <dbReference type="RuleBase" id="RU000477"/>
    </source>
</evidence>
<organism evidence="11 12">
    <name type="scientific">Amanita muscaria (strain Koide BX008)</name>
    <dbReference type="NCBI Taxonomy" id="946122"/>
    <lineage>
        <taxon>Eukaryota</taxon>
        <taxon>Fungi</taxon>
        <taxon>Dikarya</taxon>
        <taxon>Basidiomycota</taxon>
        <taxon>Agaricomycotina</taxon>
        <taxon>Agaricomycetes</taxon>
        <taxon>Agaricomycetidae</taxon>
        <taxon>Agaricales</taxon>
        <taxon>Pluteineae</taxon>
        <taxon>Amanitaceae</taxon>
        <taxon>Amanita</taxon>
    </lineage>
</organism>
<dbReference type="PANTHER" id="PTHR43829">
    <property type="entry name" value="AQUAPORIN OR AQUAGLYCEROPORIN RELATED"/>
    <property type="match status" value="1"/>
</dbReference>
<dbReference type="CDD" id="cd00333">
    <property type="entry name" value="MIP"/>
    <property type="match status" value="1"/>
</dbReference>
<dbReference type="GO" id="GO:0005886">
    <property type="term" value="C:plasma membrane"/>
    <property type="evidence" value="ECO:0007669"/>
    <property type="project" value="TreeGrafter"/>
</dbReference>
<keyword evidence="6 10" id="KW-1133">Transmembrane helix</keyword>
<comment type="catalytic activity">
    <reaction evidence="8">
        <text>H2O(in) = H2O(out)</text>
        <dbReference type="Rhea" id="RHEA:29667"/>
        <dbReference type="ChEBI" id="CHEBI:15377"/>
    </reaction>
</comment>
<dbReference type="HOGENOM" id="CLU_020019_9_0_1"/>
<evidence type="ECO:0000256" key="6">
    <source>
        <dbReference type="ARBA" id="ARBA00022989"/>
    </source>
</evidence>
<evidence type="ECO:0008006" key="13">
    <source>
        <dbReference type="Google" id="ProtNLM"/>
    </source>
</evidence>
<evidence type="ECO:0000256" key="7">
    <source>
        <dbReference type="ARBA" id="ARBA00023136"/>
    </source>
</evidence>
<dbReference type="InterPro" id="IPR050363">
    <property type="entry name" value="MIP/Aquaporin"/>
</dbReference>
<dbReference type="PRINTS" id="PR00783">
    <property type="entry name" value="MINTRINSICP"/>
</dbReference>
<dbReference type="PANTHER" id="PTHR43829:SF9">
    <property type="entry name" value="AQUAPORIN-9"/>
    <property type="match status" value="1"/>
</dbReference>
<gene>
    <name evidence="11" type="ORF">M378DRAFT_529478</name>
</gene>
<proteinExistence type="inferred from homology"/>
<accession>A0A0C2X9J7</accession>
<keyword evidence="12" id="KW-1185">Reference proteome</keyword>
<dbReference type="InterPro" id="IPR000425">
    <property type="entry name" value="MIP"/>
</dbReference>
<evidence type="ECO:0000256" key="10">
    <source>
        <dbReference type="SAM" id="Phobius"/>
    </source>
</evidence>
<name>A0A0C2X9J7_AMAMK</name>
<dbReference type="InterPro" id="IPR023271">
    <property type="entry name" value="Aquaporin-like"/>
</dbReference>
<dbReference type="OrthoDB" id="3222at2759"/>
<dbReference type="InterPro" id="IPR022357">
    <property type="entry name" value="MIP_CS"/>
</dbReference>
<dbReference type="InParanoid" id="A0A0C2X9J7"/>
<dbReference type="SUPFAM" id="SSF81338">
    <property type="entry name" value="Aquaporin-like"/>
    <property type="match status" value="1"/>
</dbReference>
<keyword evidence="7 10" id="KW-0472">Membrane</keyword>
<evidence type="ECO:0000313" key="12">
    <source>
        <dbReference type="Proteomes" id="UP000054549"/>
    </source>
</evidence>
<dbReference type="Proteomes" id="UP000054549">
    <property type="component" value="Unassembled WGS sequence"/>
</dbReference>
<feature type="transmembrane region" description="Helical" evidence="10">
    <location>
        <begin position="60"/>
        <end position="89"/>
    </location>
</feature>
<feature type="transmembrane region" description="Helical" evidence="10">
    <location>
        <begin position="186"/>
        <end position="204"/>
    </location>
</feature>